<name>F2KPP3_ARCVS</name>
<dbReference type="InterPro" id="IPR023430">
    <property type="entry name" value="Pept_HybD-like_dom_sf"/>
</dbReference>
<dbReference type="GeneID" id="10394695"/>
<proteinExistence type="predicted"/>
<keyword evidence="1" id="KW-0378">Hydrolase</keyword>
<dbReference type="NCBIfam" id="TIGR00072">
    <property type="entry name" value="hydrog_prot"/>
    <property type="match status" value="1"/>
</dbReference>
<evidence type="ECO:0000313" key="1">
    <source>
        <dbReference type="EMBL" id="AEA47571.1"/>
    </source>
</evidence>
<dbReference type="HOGENOM" id="CLU_1830496_0_0_2"/>
<sequence length="140" mass="15353">MNLVVCIGSETGNDSFGLRVARLIKGKVSARIEEATNYIDLLTFLYDASYEKLIVVDAVRGNEDYKLVEFDVRADGKVKAPMTHSITFFDAVRLAKALGILPDRVIVVGMEIASVEVEDEGRLEEVAAKAAERVAELCSE</sequence>
<dbReference type="Pfam" id="PF01750">
    <property type="entry name" value="HycI"/>
    <property type="match status" value="1"/>
</dbReference>
<keyword evidence="2" id="KW-1185">Reference proteome</keyword>
<dbReference type="RefSeq" id="WP_013684229.1">
    <property type="nucleotide sequence ID" value="NC_015320.1"/>
</dbReference>
<dbReference type="GO" id="GO:0008047">
    <property type="term" value="F:enzyme activator activity"/>
    <property type="evidence" value="ECO:0007669"/>
    <property type="project" value="InterPro"/>
</dbReference>
<organism evidence="1 2">
    <name type="scientific">Archaeoglobus veneficus (strain DSM 11195 / SNP6)</name>
    <dbReference type="NCBI Taxonomy" id="693661"/>
    <lineage>
        <taxon>Archaea</taxon>
        <taxon>Methanobacteriati</taxon>
        <taxon>Methanobacteriota</taxon>
        <taxon>Archaeoglobi</taxon>
        <taxon>Archaeoglobales</taxon>
        <taxon>Archaeoglobaceae</taxon>
        <taxon>Archaeoglobus</taxon>
    </lineage>
</organism>
<dbReference type="AlphaFoldDB" id="F2KPP3"/>
<gene>
    <name evidence="1" type="ordered locus">Arcve_1571</name>
</gene>
<dbReference type="eggNOG" id="arCOG04429">
    <property type="taxonomic scope" value="Archaea"/>
</dbReference>
<dbReference type="Gene3D" id="3.40.50.1450">
    <property type="entry name" value="HybD-like"/>
    <property type="match status" value="1"/>
</dbReference>
<protein>
    <submittedName>
        <fullName evidence="1">Hydrogenase maturation protease</fullName>
    </submittedName>
</protein>
<evidence type="ECO:0000313" key="2">
    <source>
        <dbReference type="Proteomes" id="UP000008136"/>
    </source>
</evidence>
<dbReference type="EMBL" id="CP002588">
    <property type="protein sequence ID" value="AEA47571.1"/>
    <property type="molecule type" value="Genomic_DNA"/>
</dbReference>
<dbReference type="InterPro" id="IPR000671">
    <property type="entry name" value="Peptidase_A31"/>
</dbReference>
<accession>F2KPP3</accession>
<dbReference type="GO" id="GO:0008233">
    <property type="term" value="F:peptidase activity"/>
    <property type="evidence" value="ECO:0007669"/>
    <property type="project" value="UniProtKB-KW"/>
</dbReference>
<keyword evidence="1" id="KW-0645">Protease</keyword>
<dbReference type="KEGG" id="ave:Arcve_1571"/>
<dbReference type="STRING" id="693661.Arcve_1571"/>
<dbReference type="GO" id="GO:0006508">
    <property type="term" value="P:proteolysis"/>
    <property type="evidence" value="ECO:0007669"/>
    <property type="project" value="UniProtKB-KW"/>
</dbReference>
<dbReference type="Proteomes" id="UP000008136">
    <property type="component" value="Chromosome"/>
</dbReference>
<reference evidence="1 2" key="1">
    <citation type="submission" date="2011-03" db="EMBL/GenBank/DDBJ databases">
        <title>The complete genome of Archaeoglobus veneficus SNP6.</title>
        <authorList>
            <consortium name="US DOE Joint Genome Institute (JGI-PGF)"/>
            <person name="Lucas S."/>
            <person name="Copeland A."/>
            <person name="Lapidus A."/>
            <person name="Bruce D."/>
            <person name="Goodwin L."/>
            <person name="Pitluck S."/>
            <person name="Kyrpides N."/>
            <person name="Mavromatis K."/>
            <person name="Pagani I."/>
            <person name="Ivanova N."/>
            <person name="Mikhailova N."/>
            <person name="Lu M."/>
            <person name="Detter J.C."/>
            <person name="Tapia R."/>
            <person name="Han C."/>
            <person name="Land M."/>
            <person name="Hauser L."/>
            <person name="Markowitz V."/>
            <person name="Cheng J.-F."/>
            <person name="Hugenholtz P."/>
            <person name="Woyke T."/>
            <person name="Wu D."/>
            <person name="Spring S."/>
            <person name="Brambilla E."/>
            <person name="Klenk H.-P."/>
            <person name="Eisen J.A."/>
        </authorList>
    </citation>
    <scope>NUCLEOTIDE SEQUENCE [LARGE SCALE GENOMIC DNA]</scope>
    <source>
        <strain>SNP6</strain>
    </source>
</reference>
<dbReference type="SUPFAM" id="SSF53163">
    <property type="entry name" value="HybD-like"/>
    <property type="match status" value="1"/>
</dbReference>